<feature type="region of interest" description="Disordered" evidence="1">
    <location>
        <begin position="32"/>
        <end position="66"/>
    </location>
</feature>
<sequence length="66" mass="7649">MYVYSISYAVGFILGVALLIGPFLEVLKLSRQAKKGKKQEDNEEKDNEEDFNDEYDNTISRYIPEL</sequence>
<dbReference type="KEGG" id="tva:4760896"/>
<dbReference type="Proteomes" id="UP000001542">
    <property type="component" value="Unassembled WGS sequence"/>
</dbReference>
<organism evidence="3 4">
    <name type="scientific">Trichomonas vaginalis (strain ATCC PRA-98 / G3)</name>
    <dbReference type="NCBI Taxonomy" id="412133"/>
    <lineage>
        <taxon>Eukaryota</taxon>
        <taxon>Metamonada</taxon>
        <taxon>Parabasalia</taxon>
        <taxon>Trichomonadida</taxon>
        <taxon>Trichomonadidae</taxon>
        <taxon>Trichomonas</taxon>
    </lineage>
</organism>
<evidence type="ECO:0000256" key="2">
    <source>
        <dbReference type="SAM" id="Phobius"/>
    </source>
</evidence>
<reference evidence="3" key="2">
    <citation type="journal article" date="2007" name="Science">
        <title>Draft genome sequence of the sexually transmitted pathogen Trichomonas vaginalis.</title>
        <authorList>
            <person name="Carlton J.M."/>
            <person name="Hirt R.P."/>
            <person name="Silva J.C."/>
            <person name="Delcher A.L."/>
            <person name="Schatz M."/>
            <person name="Zhao Q."/>
            <person name="Wortman J.R."/>
            <person name="Bidwell S.L."/>
            <person name="Alsmark U.C.M."/>
            <person name="Besteiro S."/>
            <person name="Sicheritz-Ponten T."/>
            <person name="Noel C.J."/>
            <person name="Dacks J.B."/>
            <person name="Foster P.G."/>
            <person name="Simillion C."/>
            <person name="Van de Peer Y."/>
            <person name="Miranda-Saavedra D."/>
            <person name="Barton G.J."/>
            <person name="Westrop G.D."/>
            <person name="Mueller S."/>
            <person name="Dessi D."/>
            <person name="Fiori P.L."/>
            <person name="Ren Q."/>
            <person name="Paulsen I."/>
            <person name="Zhang H."/>
            <person name="Bastida-Corcuera F.D."/>
            <person name="Simoes-Barbosa A."/>
            <person name="Brown M.T."/>
            <person name="Hayes R.D."/>
            <person name="Mukherjee M."/>
            <person name="Okumura C.Y."/>
            <person name="Schneider R."/>
            <person name="Smith A.J."/>
            <person name="Vanacova S."/>
            <person name="Villalvazo M."/>
            <person name="Haas B.J."/>
            <person name="Pertea M."/>
            <person name="Feldblyum T.V."/>
            <person name="Utterback T.R."/>
            <person name="Shu C.L."/>
            <person name="Osoegawa K."/>
            <person name="de Jong P.J."/>
            <person name="Hrdy I."/>
            <person name="Horvathova L."/>
            <person name="Zubacova Z."/>
            <person name="Dolezal P."/>
            <person name="Malik S.B."/>
            <person name="Logsdon J.M. Jr."/>
            <person name="Henze K."/>
            <person name="Gupta A."/>
            <person name="Wang C.C."/>
            <person name="Dunne R.L."/>
            <person name="Upcroft J.A."/>
            <person name="Upcroft P."/>
            <person name="White O."/>
            <person name="Salzberg S.L."/>
            <person name="Tang P."/>
            <person name="Chiu C.-H."/>
            <person name="Lee Y.-S."/>
            <person name="Embley T.M."/>
            <person name="Coombs G.H."/>
            <person name="Mottram J.C."/>
            <person name="Tachezy J."/>
            <person name="Fraser-Liggett C.M."/>
            <person name="Johnson P.J."/>
        </authorList>
    </citation>
    <scope>NUCLEOTIDE SEQUENCE [LARGE SCALE GENOMIC DNA]</scope>
    <source>
        <strain evidence="3">G3</strain>
    </source>
</reference>
<dbReference type="RefSeq" id="XP_001315257.1">
    <property type="nucleotide sequence ID" value="XM_001315222.1"/>
</dbReference>
<reference evidence="3" key="1">
    <citation type="submission" date="2006-10" db="EMBL/GenBank/DDBJ databases">
        <authorList>
            <person name="Amadeo P."/>
            <person name="Zhao Q."/>
            <person name="Wortman J."/>
            <person name="Fraser-Liggett C."/>
            <person name="Carlton J."/>
        </authorList>
    </citation>
    <scope>NUCLEOTIDE SEQUENCE</scope>
    <source>
        <strain evidence="3">G3</strain>
    </source>
</reference>
<name>A2EWD0_TRIV3</name>
<dbReference type="InParanoid" id="A2EWD0"/>
<keyword evidence="2" id="KW-0472">Membrane</keyword>
<dbReference type="VEuPathDB" id="TrichDB:TVAGG3_0353370"/>
<dbReference type="AlphaFoldDB" id="A2EWD0"/>
<dbReference type="SMR" id="A2EWD0"/>
<feature type="compositionally biased region" description="Acidic residues" evidence="1">
    <location>
        <begin position="41"/>
        <end position="56"/>
    </location>
</feature>
<gene>
    <name evidence="3" type="ORF">TVAG_143340</name>
</gene>
<proteinExistence type="predicted"/>
<accession>A2EWD0</accession>
<keyword evidence="4" id="KW-1185">Reference proteome</keyword>
<evidence type="ECO:0000313" key="4">
    <source>
        <dbReference type="Proteomes" id="UP000001542"/>
    </source>
</evidence>
<feature type="transmembrane region" description="Helical" evidence="2">
    <location>
        <begin position="6"/>
        <end position="27"/>
    </location>
</feature>
<evidence type="ECO:0000313" key="3">
    <source>
        <dbReference type="EMBL" id="EAY03034.1"/>
    </source>
</evidence>
<dbReference type="EMBL" id="DS113517">
    <property type="protein sequence ID" value="EAY03034.1"/>
    <property type="molecule type" value="Genomic_DNA"/>
</dbReference>
<keyword evidence="2" id="KW-1133">Transmembrane helix</keyword>
<keyword evidence="2" id="KW-0812">Transmembrane</keyword>
<evidence type="ECO:0000256" key="1">
    <source>
        <dbReference type="SAM" id="MobiDB-lite"/>
    </source>
</evidence>
<protein>
    <submittedName>
        <fullName evidence="3">Uncharacterized protein</fullName>
    </submittedName>
</protein>